<dbReference type="InterPro" id="IPR008927">
    <property type="entry name" value="6-PGluconate_DH-like_C_sf"/>
</dbReference>
<dbReference type="SUPFAM" id="SSF51735">
    <property type="entry name" value="NAD(P)-binding Rossmann-fold domains"/>
    <property type="match status" value="1"/>
</dbReference>
<name>A0AAN2PHR9_9BACI</name>
<dbReference type="InterPro" id="IPR013328">
    <property type="entry name" value="6PGD_dom2"/>
</dbReference>
<dbReference type="PANTHER" id="PTHR30524">
    <property type="entry name" value="MANNITOL-1-PHOSPHATE 5-DEHYDROGENASE"/>
    <property type="match status" value="1"/>
</dbReference>
<protein>
    <submittedName>
        <fullName evidence="6">Altronate oxidoreductase</fullName>
    </submittedName>
</protein>
<dbReference type="Pfam" id="PF01232">
    <property type="entry name" value="Mannitol_dh"/>
    <property type="match status" value="1"/>
</dbReference>
<evidence type="ECO:0000313" key="6">
    <source>
        <dbReference type="EMBL" id="CEG32844.1"/>
    </source>
</evidence>
<gene>
    <name evidence="6" type="primary">uxaB</name>
    <name evidence="6" type="ORF">BN1180_03013</name>
</gene>
<evidence type="ECO:0000256" key="1">
    <source>
        <dbReference type="ARBA" id="ARBA00023002"/>
    </source>
</evidence>
<dbReference type="SUPFAM" id="SSF48179">
    <property type="entry name" value="6-phosphogluconate dehydrogenase C-terminal domain-like"/>
    <property type="match status" value="1"/>
</dbReference>
<dbReference type="EMBL" id="CCXW01000001">
    <property type="protein sequence ID" value="CEG32844.1"/>
    <property type="molecule type" value="Genomic_DNA"/>
</dbReference>
<dbReference type="InterPro" id="IPR013118">
    <property type="entry name" value="Mannitol_DH_C"/>
</dbReference>
<comment type="caution">
    <text evidence="6">The sequence shown here is derived from an EMBL/GenBank/DDBJ whole genome shotgun (WGS) entry which is preliminary data.</text>
</comment>
<sequence length="495" mass="56969">MSINKSQLKRLRKDTKAVQSSLKMDFPIKVLQIGEGNFLRGFFDWMIHECNKQGHFKGSIAVTQPRPAGKGKIEEVKRQDGLYTLMLRGFHQGEKVESTEIISVFSKAIDPYEEWMEFLALSENPELEFVVSNTTEAGIKYQPIPLEEGKPMESFPGKLTAFLYHRYLHFNGDAKKGLIMLPCELLERNGDSLKQCVLKHGRDWDLPKSFIDWVDRDNLFLNSLVDRIVTGFPANESEKLFAAWGYKDTLLNTAEPYHLWAIEGDPSIDQRLPLRKSGLNVRWVKDLTPYQMRKVRILNGSHTLLAPLGILSGLEEVKQVIDHPEFNQFLSNAIEKEIIPSLPFDQNEMKLYGESVLERFKNPFVHHLLTDISLNSISKFKVRLLPTLEEYQRSKGTLPDCIVRGFSGMIRFYRVNEMKGTYLGKSFAGKDYVVRDDIKTIEFFSEQWLSYERGQIPLRQLIEATLSNQYLWGKDLSGIPNLGNELCQYLEGMID</sequence>
<organism evidence="6 7">
    <name type="scientific">Peribacillus simplex</name>
    <dbReference type="NCBI Taxonomy" id="1478"/>
    <lineage>
        <taxon>Bacteria</taxon>
        <taxon>Bacillati</taxon>
        <taxon>Bacillota</taxon>
        <taxon>Bacilli</taxon>
        <taxon>Bacillales</taxon>
        <taxon>Bacillaceae</taxon>
        <taxon>Peribacillus</taxon>
    </lineage>
</organism>
<dbReference type="GO" id="GO:0008926">
    <property type="term" value="F:mannitol-1-phosphate 5-dehydrogenase activity"/>
    <property type="evidence" value="ECO:0007669"/>
    <property type="project" value="UniProtKB-EC"/>
</dbReference>
<dbReference type="RefSeq" id="WP_072273049.1">
    <property type="nucleotide sequence ID" value="NZ_CCXW01000001.1"/>
</dbReference>
<comment type="catalytic activity">
    <reaction evidence="3">
        <text>D-mannitol 1-phosphate + NAD(+) = beta-D-fructose 6-phosphate + NADH + H(+)</text>
        <dbReference type="Rhea" id="RHEA:19661"/>
        <dbReference type="ChEBI" id="CHEBI:15378"/>
        <dbReference type="ChEBI" id="CHEBI:57540"/>
        <dbReference type="ChEBI" id="CHEBI:57634"/>
        <dbReference type="ChEBI" id="CHEBI:57945"/>
        <dbReference type="ChEBI" id="CHEBI:61381"/>
        <dbReference type="EC" id="1.1.1.17"/>
    </reaction>
</comment>
<reference evidence="6 7" key="1">
    <citation type="journal article" date="2014" name="Genome Announc.">
        <title>Genome Sequence of Bacillus simplex Strain P558, Isolated from a Human Fecal Sample.</title>
        <authorList>
            <person name="Croce O."/>
            <person name="Hugon P."/>
            <person name="Lagier J.C."/>
            <person name="Bibi F."/>
            <person name="Robert C."/>
            <person name="Azhar E.I."/>
            <person name="Raoult D."/>
            <person name="Fournier P.E."/>
        </authorList>
    </citation>
    <scope>NUCLEOTIDE SEQUENCE [LARGE SCALE GENOMIC DNA]</scope>
    <source>
        <strain evidence="6 7">P558</strain>
    </source>
</reference>
<dbReference type="Pfam" id="PF08125">
    <property type="entry name" value="Mannitol_dh_C"/>
    <property type="match status" value="1"/>
</dbReference>
<dbReference type="InterPro" id="IPR013131">
    <property type="entry name" value="Mannitol_DH_N"/>
</dbReference>
<evidence type="ECO:0000259" key="5">
    <source>
        <dbReference type="Pfam" id="PF08125"/>
    </source>
</evidence>
<dbReference type="PANTHER" id="PTHR30524:SF0">
    <property type="entry name" value="ALTRONATE OXIDOREDUCTASE-RELATED"/>
    <property type="match status" value="1"/>
</dbReference>
<proteinExistence type="predicted"/>
<keyword evidence="1" id="KW-0560">Oxidoreductase</keyword>
<evidence type="ECO:0000313" key="7">
    <source>
        <dbReference type="Proteomes" id="UP000182110"/>
    </source>
</evidence>
<dbReference type="Gene3D" id="3.40.50.720">
    <property type="entry name" value="NAD(P)-binding Rossmann-like Domain"/>
    <property type="match status" value="1"/>
</dbReference>
<evidence type="ECO:0000256" key="2">
    <source>
        <dbReference type="ARBA" id="ARBA00023027"/>
    </source>
</evidence>
<dbReference type="Gene3D" id="1.10.1040.10">
    <property type="entry name" value="N-(1-d-carboxylethyl)-l-norvaline Dehydrogenase, domain 2"/>
    <property type="match status" value="1"/>
</dbReference>
<evidence type="ECO:0000259" key="4">
    <source>
        <dbReference type="Pfam" id="PF01232"/>
    </source>
</evidence>
<dbReference type="Proteomes" id="UP000182110">
    <property type="component" value="Unassembled WGS sequence"/>
</dbReference>
<keyword evidence="2" id="KW-0520">NAD</keyword>
<dbReference type="InterPro" id="IPR036291">
    <property type="entry name" value="NAD(P)-bd_dom_sf"/>
</dbReference>
<evidence type="ECO:0000256" key="3">
    <source>
        <dbReference type="ARBA" id="ARBA00048615"/>
    </source>
</evidence>
<dbReference type="AlphaFoldDB" id="A0AAN2PHR9"/>
<keyword evidence="7" id="KW-1185">Reference proteome</keyword>
<dbReference type="GO" id="GO:0019592">
    <property type="term" value="P:mannitol catabolic process"/>
    <property type="evidence" value="ECO:0007669"/>
    <property type="project" value="TreeGrafter"/>
</dbReference>
<dbReference type="GO" id="GO:0005829">
    <property type="term" value="C:cytosol"/>
    <property type="evidence" value="ECO:0007669"/>
    <property type="project" value="TreeGrafter"/>
</dbReference>
<dbReference type="NCBIfam" id="NF002969">
    <property type="entry name" value="PRK03643.1"/>
    <property type="match status" value="1"/>
</dbReference>
<feature type="domain" description="Mannitol dehydrogenase C-terminal" evidence="5">
    <location>
        <begin position="286"/>
        <end position="491"/>
    </location>
</feature>
<feature type="domain" description="Mannitol dehydrogenase N-terminal" evidence="4">
    <location>
        <begin position="29"/>
        <end position="275"/>
    </location>
</feature>
<accession>A0AAN2PHR9</accession>